<evidence type="ECO:0000313" key="2">
    <source>
        <dbReference type="Proteomes" id="UP001642464"/>
    </source>
</evidence>
<keyword evidence="2" id="KW-1185">Reference proteome</keyword>
<evidence type="ECO:0000313" key="1">
    <source>
        <dbReference type="EMBL" id="CAK9020319.1"/>
    </source>
</evidence>
<name>A0ABP0K2B6_9DINO</name>
<proteinExistence type="predicted"/>
<protein>
    <submittedName>
        <fullName evidence="1">Uncharacterized protein</fullName>
    </submittedName>
</protein>
<reference evidence="1 2" key="1">
    <citation type="submission" date="2024-02" db="EMBL/GenBank/DDBJ databases">
        <authorList>
            <person name="Chen Y."/>
            <person name="Shah S."/>
            <person name="Dougan E. K."/>
            <person name="Thang M."/>
            <person name="Chan C."/>
        </authorList>
    </citation>
    <scope>NUCLEOTIDE SEQUENCE [LARGE SCALE GENOMIC DNA]</scope>
</reference>
<dbReference type="Proteomes" id="UP001642464">
    <property type="component" value="Unassembled WGS sequence"/>
</dbReference>
<comment type="caution">
    <text evidence="1">The sequence shown here is derived from an EMBL/GenBank/DDBJ whole genome shotgun (WGS) entry which is preliminary data.</text>
</comment>
<sequence length="323" mass="36772">MDQGFEDSEEEEDNEDFLRALENSLCDHKYGSAGSEVEAYQAHGELVRWPLEVRLGVASFLLWSELVAYSLLCRAWRLLELEDTLWQVYFSTTWPRLAQRWEAIFGDFSQPWRVLFRAQWARGNHTEDALEEDWLDFNAVQKLKPPPDALSTFESNLQQAICDCRKDLFQQGLRVPIQADAQHTCNSNCRLHRLNFENGDMFLCEASGNLHQCLQNIPCAGCVASPDDCFLVCPVSGRCFPKSSTVNEEGPDTRHEWDPELSAAQQVGRWFEQGYFMSDEQAAASFGGRRSKRHCSGIRVGAFGTREDQSSPPLRSKVTETSK</sequence>
<organism evidence="1 2">
    <name type="scientific">Durusdinium trenchii</name>
    <dbReference type="NCBI Taxonomy" id="1381693"/>
    <lineage>
        <taxon>Eukaryota</taxon>
        <taxon>Sar</taxon>
        <taxon>Alveolata</taxon>
        <taxon>Dinophyceae</taxon>
        <taxon>Suessiales</taxon>
        <taxon>Symbiodiniaceae</taxon>
        <taxon>Durusdinium</taxon>
    </lineage>
</organism>
<accession>A0ABP0K2B6</accession>
<dbReference type="EMBL" id="CAXAMM010009424">
    <property type="protein sequence ID" value="CAK9020319.1"/>
    <property type="molecule type" value="Genomic_DNA"/>
</dbReference>
<dbReference type="SUPFAM" id="SSF81383">
    <property type="entry name" value="F-box domain"/>
    <property type="match status" value="1"/>
</dbReference>
<gene>
    <name evidence="1" type="ORF">SCF082_LOCUS14864</name>
</gene>
<dbReference type="InterPro" id="IPR036047">
    <property type="entry name" value="F-box-like_dom_sf"/>
</dbReference>